<reference evidence="9 10" key="1">
    <citation type="submission" date="2019-02" db="EMBL/GenBank/DDBJ databases">
        <title>Genomic Encyclopedia of Archaeal and Bacterial Type Strains, Phase II (KMG-II): from individual species to whole genera.</title>
        <authorList>
            <person name="Goeker M."/>
        </authorList>
    </citation>
    <scope>NUCLEOTIDE SEQUENCE [LARGE SCALE GENOMIC DNA]</scope>
    <source>
        <strain evidence="9 10">DSM 21411</strain>
    </source>
</reference>
<feature type="transmembrane region" description="Helical" evidence="6">
    <location>
        <begin position="717"/>
        <end position="737"/>
    </location>
</feature>
<evidence type="ECO:0000259" key="7">
    <source>
        <dbReference type="Pfam" id="PF02687"/>
    </source>
</evidence>
<comment type="caution">
    <text evidence="9">The sequence shown here is derived from an EMBL/GenBank/DDBJ whole genome shotgun (WGS) entry which is preliminary data.</text>
</comment>
<dbReference type="Pfam" id="PF02687">
    <property type="entry name" value="FtsX"/>
    <property type="match status" value="2"/>
</dbReference>
<evidence type="ECO:0000256" key="5">
    <source>
        <dbReference type="ARBA" id="ARBA00023136"/>
    </source>
</evidence>
<dbReference type="InterPro" id="IPR003838">
    <property type="entry name" value="ABC3_permease_C"/>
</dbReference>
<dbReference type="PANTHER" id="PTHR30572">
    <property type="entry name" value="MEMBRANE COMPONENT OF TRANSPORTER-RELATED"/>
    <property type="match status" value="1"/>
</dbReference>
<keyword evidence="2" id="KW-1003">Cell membrane</keyword>
<feature type="transmembrane region" description="Helical" evidence="6">
    <location>
        <begin position="337"/>
        <end position="358"/>
    </location>
</feature>
<evidence type="ECO:0000313" key="9">
    <source>
        <dbReference type="EMBL" id="RZS97776.1"/>
    </source>
</evidence>
<feature type="transmembrane region" description="Helical" evidence="6">
    <location>
        <begin position="373"/>
        <end position="398"/>
    </location>
</feature>
<gene>
    <name evidence="9" type="ORF">BC751_3403</name>
</gene>
<dbReference type="Proteomes" id="UP000292209">
    <property type="component" value="Unassembled WGS sequence"/>
</dbReference>
<name>A0A4Q7PBT1_9BACT</name>
<keyword evidence="10" id="KW-1185">Reference proteome</keyword>
<dbReference type="OrthoDB" id="5933722at2"/>
<organism evidence="9 10">
    <name type="scientific">Cecembia calidifontis</name>
    <dbReference type="NCBI Taxonomy" id="1187080"/>
    <lineage>
        <taxon>Bacteria</taxon>
        <taxon>Pseudomonadati</taxon>
        <taxon>Bacteroidota</taxon>
        <taxon>Cytophagia</taxon>
        <taxon>Cytophagales</taxon>
        <taxon>Cyclobacteriaceae</taxon>
        <taxon>Cecembia</taxon>
    </lineage>
</organism>
<dbReference type="GO" id="GO:0022857">
    <property type="term" value="F:transmembrane transporter activity"/>
    <property type="evidence" value="ECO:0007669"/>
    <property type="project" value="TreeGrafter"/>
</dbReference>
<feature type="transmembrane region" description="Helical" evidence="6">
    <location>
        <begin position="668"/>
        <end position="689"/>
    </location>
</feature>
<evidence type="ECO:0000313" key="10">
    <source>
        <dbReference type="Proteomes" id="UP000292209"/>
    </source>
</evidence>
<feature type="transmembrane region" description="Helical" evidence="6">
    <location>
        <begin position="20"/>
        <end position="41"/>
    </location>
</feature>
<evidence type="ECO:0000256" key="2">
    <source>
        <dbReference type="ARBA" id="ARBA00022475"/>
    </source>
</evidence>
<dbReference type="Pfam" id="PF12704">
    <property type="entry name" value="MacB_PCD"/>
    <property type="match status" value="1"/>
</dbReference>
<accession>A0A4Q7PBT1</accession>
<protein>
    <submittedName>
        <fullName evidence="9">FtsX-like permease family protein</fullName>
    </submittedName>
</protein>
<proteinExistence type="predicted"/>
<dbReference type="EMBL" id="SGXG01000001">
    <property type="protein sequence ID" value="RZS97776.1"/>
    <property type="molecule type" value="Genomic_DNA"/>
</dbReference>
<feature type="domain" description="ABC3 transporter permease C-terminal" evidence="7">
    <location>
        <begin position="669"/>
        <end position="781"/>
    </location>
</feature>
<keyword evidence="4 6" id="KW-1133">Transmembrane helix</keyword>
<keyword evidence="3 6" id="KW-0812">Transmembrane</keyword>
<evidence type="ECO:0000259" key="8">
    <source>
        <dbReference type="Pfam" id="PF12704"/>
    </source>
</evidence>
<dbReference type="PANTHER" id="PTHR30572:SF18">
    <property type="entry name" value="ABC-TYPE MACROLIDE FAMILY EXPORT SYSTEM PERMEASE COMPONENT 2"/>
    <property type="match status" value="1"/>
</dbReference>
<evidence type="ECO:0000256" key="6">
    <source>
        <dbReference type="SAM" id="Phobius"/>
    </source>
</evidence>
<feature type="transmembrane region" description="Helical" evidence="6">
    <location>
        <begin position="749"/>
        <end position="769"/>
    </location>
</feature>
<feature type="transmembrane region" description="Helical" evidence="6">
    <location>
        <begin position="281"/>
        <end position="303"/>
    </location>
</feature>
<evidence type="ECO:0000256" key="1">
    <source>
        <dbReference type="ARBA" id="ARBA00004651"/>
    </source>
</evidence>
<evidence type="ECO:0000256" key="4">
    <source>
        <dbReference type="ARBA" id="ARBA00022989"/>
    </source>
</evidence>
<dbReference type="GO" id="GO:0005886">
    <property type="term" value="C:plasma membrane"/>
    <property type="evidence" value="ECO:0007669"/>
    <property type="project" value="UniProtKB-SubCell"/>
</dbReference>
<feature type="domain" description="ABC3 transporter permease C-terminal" evidence="7">
    <location>
        <begin position="287"/>
        <end position="395"/>
    </location>
</feature>
<comment type="subcellular location">
    <subcellularLocation>
        <location evidence="1">Cell membrane</location>
        <topology evidence="1">Multi-pass membrane protein</topology>
    </subcellularLocation>
</comment>
<dbReference type="InterPro" id="IPR050250">
    <property type="entry name" value="Macrolide_Exporter_MacB"/>
</dbReference>
<feature type="transmembrane region" description="Helical" evidence="6">
    <location>
        <begin position="419"/>
        <end position="443"/>
    </location>
</feature>
<evidence type="ECO:0000256" key="3">
    <source>
        <dbReference type="ARBA" id="ARBA00022692"/>
    </source>
</evidence>
<dbReference type="RefSeq" id="WP_130276613.1">
    <property type="nucleotide sequence ID" value="NZ_SGXG01000001.1"/>
</dbReference>
<feature type="domain" description="MacB-like periplasmic core" evidence="8">
    <location>
        <begin position="21"/>
        <end position="242"/>
    </location>
</feature>
<keyword evidence="5 6" id="KW-0472">Membrane</keyword>
<dbReference type="AlphaFoldDB" id="A0A4Q7PBT1"/>
<sequence>MFSNYFKIAIRGFAKHKLTFFINLFGLALGLWATISIGLWVKSELNMNQSFPEMEQVYRIMEHQRYGSDIFTTNSTPGVLAAALKEEFPEVERSACYSWNETLLFVVGDTKLNISGFYAEPDYLHIMQYKFLHGSRDLALTEPSHIVLTDEAAIKFFGKADVIGETVLMKETDGETSFIVTGVIKRNPQEVSSQFEFILPAQFWFDKPYNGWLKHWGNNGPSTIVKLHKDTDAKGFSAKIEDFIAQRNEGSNVQLFAYPQKGLYLYGSFKDGMQQGGRIEYVRLFSLIGIFVLLIACINFMNLSTAKSQKRYKEVGVRKVVGAEKNELVSQFLTESILISFAAGVVALLLVELTLPIFNNLTGKVMVIPYTDWVFWAQLLLVLMITGIVAGSYPAFYMSATKVVSVFRNFTKSGRGVVVARKGLVLFQFILATMLILATIVVFKQINFALNKDLGYNKDQLLLVQLEGRLFDNYDIFKEELKQLPHVQSVTRSNHSLLGRMSNTGSVSWEGKDPDFKALFEIMRVDYDFIQTMGLKLIQGEDYSIERASDSLSKVIINRRAYELISQDQPDPVSITWDEELQILGVVEDFHFQSFHQGMEPAIIILDPSFATRAYIKVSPGHMRETLEEIKKTAEAFEPLFPFQYVFMDDNYASLYEEDIRTRELAKYFSILTILISCLGLFGLSAHIAEQKTKEIGIRKVLGASTLSILHVINREFIMIVSISVLIGSAIACWLIQDWLEGYAYRIDFEWWFIPMAAGVIFAIAYLTVSLQAWKAAQINPVGTLKSE</sequence>
<dbReference type="InterPro" id="IPR025857">
    <property type="entry name" value="MacB_PCD"/>
</dbReference>